<proteinExistence type="predicted"/>
<reference evidence="2 3" key="1">
    <citation type="journal article" date="2024" name="Commun. Biol.">
        <title>Comparative genomic analysis of thermophilic fungi reveals convergent evolutionary adaptations and gene losses.</title>
        <authorList>
            <person name="Steindorff A.S."/>
            <person name="Aguilar-Pontes M.V."/>
            <person name="Robinson A.J."/>
            <person name="Andreopoulos B."/>
            <person name="LaButti K."/>
            <person name="Kuo A."/>
            <person name="Mondo S."/>
            <person name="Riley R."/>
            <person name="Otillar R."/>
            <person name="Haridas S."/>
            <person name="Lipzen A."/>
            <person name="Grimwood J."/>
            <person name="Schmutz J."/>
            <person name="Clum A."/>
            <person name="Reid I.D."/>
            <person name="Moisan M.C."/>
            <person name="Butler G."/>
            <person name="Nguyen T.T.M."/>
            <person name="Dewar K."/>
            <person name="Conant G."/>
            <person name="Drula E."/>
            <person name="Henrissat B."/>
            <person name="Hansel C."/>
            <person name="Singer S."/>
            <person name="Hutchinson M.I."/>
            <person name="de Vries R.P."/>
            <person name="Natvig D.O."/>
            <person name="Powell A.J."/>
            <person name="Tsang A."/>
            <person name="Grigoriev I.V."/>
        </authorList>
    </citation>
    <scope>NUCLEOTIDE SEQUENCE [LARGE SCALE GENOMIC DNA]</scope>
    <source>
        <strain evidence="2 3">ATCC 24622</strain>
    </source>
</reference>
<protein>
    <recommendedName>
        <fullName evidence="1">Aminoglycoside phosphotransferase domain-containing protein</fullName>
    </recommendedName>
</protein>
<comment type="caution">
    <text evidence="2">The sequence shown here is derived from an EMBL/GenBank/DDBJ whole genome shotgun (WGS) entry which is preliminary data.</text>
</comment>
<evidence type="ECO:0000259" key="1">
    <source>
        <dbReference type="Pfam" id="PF01636"/>
    </source>
</evidence>
<dbReference type="Proteomes" id="UP001586593">
    <property type="component" value="Unassembled WGS sequence"/>
</dbReference>
<sequence>MTPPITDSLRRLQPHVWIVGSSVLCEKVAVVPDGVLASWNDRDGSHYCLRPIDDAACEQAASGPYAPLHSAGTSGAVWVLGGALCKAKAWVDGIETEAETLGFVRKTFDVLVPEVLYEWIDRKASRSFLLKKRVEGTTLQQAWPSLSHHQRRDMAEQVARYCETLAEVTFDSLESVTGRGIQDHDLLPDRPAGTPSWRPIPFPRLSKAEAQVYLAPMDAGETFYFCHVDLNPTNVMILHGRVTGIIDWESAAFYPRIWVGTKARVSYGFILEDVDGDQWAWSKLLSEAVQKRNLSSDVHGFSVFYRRLKPACHGRS</sequence>
<evidence type="ECO:0000313" key="2">
    <source>
        <dbReference type="EMBL" id="KAL1845356.1"/>
    </source>
</evidence>
<evidence type="ECO:0000313" key="3">
    <source>
        <dbReference type="Proteomes" id="UP001586593"/>
    </source>
</evidence>
<organism evidence="2 3">
    <name type="scientific">Phialemonium thermophilum</name>
    <dbReference type="NCBI Taxonomy" id="223376"/>
    <lineage>
        <taxon>Eukaryota</taxon>
        <taxon>Fungi</taxon>
        <taxon>Dikarya</taxon>
        <taxon>Ascomycota</taxon>
        <taxon>Pezizomycotina</taxon>
        <taxon>Sordariomycetes</taxon>
        <taxon>Sordariomycetidae</taxon>
        <taxon>Cephalothecales</taxon>
        <taxon>Cephalothecaceae</taxon>
        <taxon>Phialemonium</taxon>
    </lineage>
</organism>
<dbReference type="Pfam" id="PF01636">
    <property type="entry name" value="APH"/>
    <property type="match status" value="1"/>
</dbReference>
<feature type="domain" description="Aminoglycoside phosphotransferase" evidence="1">
    <location>
        <begin position="90"/>
        <end position="257"/>
    </location>
</feature>
<dbReference type="PANTHER" id="PTHR21310:SF15">
    <property type="entry name" value="AMINOGLYCOSIDE PHOSPHOTRANSFERASE DOMAIN-CONTAINING PROTEIN"/>
    <property type="match status" value="1"/>
</dbReference>
<dbReference type="SUPFAM" id="SSF56112">
    <property type="entry name" value="Protein kinase-like (PK-like)"/>
    <property type="match status" value="1"/>
</dbReference>
<name>A0ABR3VUM7_9PEZI</name>
<dbReference type="Gene3D" id="3.90.1200.10">
    <property type="match status" value="1"/>
</dbReference>
<dbReference type="CDD" id="cd05120">
    <property type="entry name" value="APH_ChoK_like"/>
    <property type="match status" value="1"/>
</dbReference>
<accession>A0ABR3VUM7</accession>
<dbReference type="PANTHER" id="PTHR21310">
    <property type="entry name" value="AMINOGLYCOSIDE PHOSPHOTRANSFERASE-RELATED-RELATED"/>
    <property type="match status" value="1"/>
</dbReference>
<dbReference type="InterPro" id="IPR011009">
    <property type="entry name" value="Kinase-like_dom_sf"/>
</dbReference>
<dbReference type="InterPro" id="IPR051678">
    <property type="entry name" value="AGP_Transferase"/>
</dbReference>
<dbReference type="EMBL" id="JAZHXJ010001124">
    <property type="protein sequence ID" value="KAL1845356.1"/>
    <property type="molecule type" value="Genomic_DNA"/>
</dbReference>
<gene>
    <name evidence="2" type="ORF">VTK73DRAFT_625</name>
</gene>
<keyword evidence="3" id="KW-1185">Reference proteome</keyword>
<dbReference type="InterPro" id="IPR002575">
    <property type="entry name" value="Aminoglycoside_PTrfase"/>
</dbReference>